<gene>
    <name evidence="5" type="ORF">Taro_050786</name>
</gene>
<organism evidence="5 6">
    <name type="scientific">Colocasia esculenta</name>
    <name type="common">Wild taro</name>
    <name type="synonym">Arum esculentum</name>
    <dbReference type="NCBI Taxonomy" id="4460"/>
    <lineage>
        <taxon>Eukaryota</taxon>
        <taxon>Viridiplantae</taxon>
        <taxon>Streptophyta</taxon>
        <taxon>Embryophyta</taxon>
        <taxon>Tracheophyta</taxon>
        <taxon>Spermatophyta</taxon>
        <taxon>Magnoliopsida</taxon>
        <taxon>Liliopsida</taxon>
        <taxon>Araceae</taxon>
        <taxon>Aroideae</taxon>
        <taxon>Colocasieae</taxon>
        <taxon>Colocasia</taxon>
    </lineage>
</organism>
<comment type="similarity">
    <text evidence="1">Belongs to the 'GDSL' lipolytic enzyme family.</text>
</comment>
<dbReference type="InterPro" id="IPR035669">
    <property type="entry name" value="SGNH_plant_lipase-like"/>
</dbReference>
<evidence type="ECO:0000256" key="3">
    <source>
        <dbReference type="ARBA" id="ARBA00022963"/>
    </source>
</evidence>
<comment type="caution">
    <text evidence="5">The sequence shown here is derived from an EMBL/GenBank/DDBJ whole genome shotgun (WGS) entry which is preliminary data.</text>
</comment>
<feature type="chain" id="PRO_5032804140" description="GDSL esterase/lipase" evidence="4">
    <location>
        <begin position="20"/>
        <end position="408"/>
    </location>
</feature>
<dbReference type="InterPro" id="IPR036514">
    <property type="entry name" value="SGNH_hydro_sf"/>
</dbReference>
<keyword evidence="3" id="KW-0443">Lipid metabolism</keyword>
<dbReference type="InterPro" id="IPR001087">
    <property type="entry name" value="GDSL"/>
</dbReference>
<keyword evidence="6" id="KW-1185">Reference proteome</keyword>
<dbReference type="Pfam" id="PF00657">
    <property type="entry name" value="Lipase_GDSL"/>
    <property type="match status" value="1"/>
</dbReference>
<dbReference type="Proteomes" id="UP000652761">
    <property type="component" value="Unassembled WGS sequence"/>
</dbReference>
<dbReference type="InterPro" id="IPR051058">
    <property type="entry name" value="GDSL_Est/Lipase"/>
</dbReference>
<dbReference type="PANTHER" id="PTHR45648:SF180">
    <property type="entry name" value="OS04G0561800 PROTEIN"/>
    <property type="match status" value="1"/>
</dbReference>
<dbReference type="PANTHER" id="PTHR45648">
    <property type="entry name" value="GDSL LIPASE/ACYLHYDROLASE FAMILY PROTEIN (AFU_ORTHOLOGUE AFUA_4G14700)"/>
    <property type="match status" value="1"/>
</dbReference>
<proteinExistence type="inferred from homology"/>
<dbReference type="CDD" id="cd01837">
    <property type="entry name" value="SGNH_plant_lipase_like"/>
    <property type="match status" value="1"/>
</dbReference>
<evidence type="ECO:0000256" key="4">
    <source>
        <dbReference type="SAM" id="SignalP"/>
    </source>
</evidence>
<dbReference type="OrthoDB" id="1600564at2759"/>
<keyword evidence="2" id="KW-0378">Hydrolase</keyword>
<reference evidence="5" key="1">
    <citation type="submission" date="2017-07" db="EMBL/GenBank/DDBJ databases">
        <title>Taro Niue Genome Assembly and Annotation.</title>
        <authorList>
            <person name="Atibalentja N."/>
            <person name="Keating K."/>
            <person name="Fields C.J."/>
        </authorList>
    </citation>
    <scope>NUCLEOTIDE SEQUENCE</scope>
    <source>
        <strain evidence="5">Niue_2</strain>
        <tissue evidence="5">Leaf</tissue>
    </source>
</reference>
<evidence type="ECO:0000256" key="1">
    <source>
        <dbReference type="ARBA" id="ARBA00008668"/>
    </source>
</evidence>
<name>A0A843XF71_COLES</name>
<dbReference type="Gene3D" id="3.40.50.1110">
    <property type="entry name" value="SGNH hydrolase"/>
    <property type="match status" value="1"/>
</dbReference>
<evidence type="ECO:0008006" key="7">
    <source>
        <dbReference type="Google" id="ProtNLM"/>
    </source>
</evidence>
<protein>
    <recommendedName>
        <fullName evidence="7">GDSL esterase/lipase</fullName>
    </recommendedName>
</protein>
<keyword evidence="4" id="KW-0732">Signal</keyword>
<accession>A0A843XF71</accession>
<dbReference type="GO" id="GO:0016042">
    <property type="term" value="P:lipid catabolic process"/>
    <property type="evidence" value="ECO:0007669"/>
    <property type="project" value="UniProtKB-KW"/>
</dbReference>
<evidence type="ECO:0000313" key="6">
    <source>
        <dbReference type="Proteomes" id="UP000652761"/>
    </source>
</evidence>
<dbReference type="AlphaFoldDB" id="A0A843XF71"/>
<dbReference type="EMBL" id="NMUH01007775">
    <property type="protein sequence ID" value="MQM17807.1"/>
    <property type="molecule type" value="Genomic_DNA"/>
</dbReference>
<feature type="signal peptide" evidence="4">
    <location>
        <begin position="1"/>
        <end position="19"/>
    </location>
</feature>
<evidence type="ECO:0000256" key="2">
    <source>
        <dbReference type="ARBA" id="ARBA00022801"/>
    </source>
</evidence>
<keyword evidence="3" id="KW-0442">Lipid degradation</keyword>
<dbReference type="GO" id="GO:0016788">
    <property type="term" value="F:hydrolase activity, acting on ester bonds"/>
    <property type="evidence" value="ECO:0007669"/>
    <property type="project" value="InterPro"/>
</dbReference>
<evidence type="ECO:0000313" key="5">
    <source>
        <dbReference type="EMBL" id="MQM17807.1"/>
    </source>
</evidence>
<sequence length="408" mass="43573">MYSPMKAASMAGRWSCVLATLLLSFVTEKTTWRAEGKTVPPGLFVFGDSILDVGNNNFLTRTTAKANFPPNGMDFPGGKPTGRFSNGYNAADYLAQQYGFDASPPAFFSLSQSQLRTSICKGINFASGGSGILASTGTSLVSTHRSLPFRSFSSLSLITQTNKDALYNPAMHASTMQGGAISMDAQLDNFKNSLKSFSAGRCSATKGDFLSKSIFLLSAGSNDLFGLYRSNSTTTQTSEFITSLASKYGTQLTTLYGYGARRFGILGLSLIGCCPSFRRLNTTGDCIAALDDYALQFNKALSKVLKQFVSAHAGVKYSVGDGLSIGKLIADNPLKYGFKEFKSACCGSGKFNGESACTQNATLCSDRDDHFFWDFFHPTASTAKLQVRLLFGSSPSVANPINFGGLVG</sequence>